<dbReference type="InterPro" id="IPR036736">
    <property type="entry name" value="ACP-like_sf"/>
</dbReference>
<dbReference type="InterPro" id="IPR045851">
    <property type="entry name" value="AMP-bd_C_sf"/>
</dbReference>
<feature type="non-terminal residue" evidence="4">
    <location>
        <position position="266"/>
    </location>
</feature>
<dbReference type="InterPro" id="IPR009081">
    <property type="entry name" value="PP-bd_ACP"/>
</dbReference>
<keyword evidence="2" id="KW-0597">Phosphoprotein</keyword>
<dbReference type="SMART" id="SM00823">
    <property type="entry name" value="PKS_PP"/>
    <property type="match status" value="1"/>
</dbReference>
<dbReference type="Pfam" id="PF13193">
    <property type="entry name" value="AMP-binding_C"/>
    <property type="match status" value="1"/>
</dbReference>
<sequence length="266" mass="27994">APIANTRLYVLDEALAPVPVGVAGELYVAGVGLARGYVGRPGMTGERFVACPYVPGQRMYRTGDLARWAADGQLVFAGRADEQVKIRGFRIEPGEIETVLTQHPGVARAVVLVRQDVPGDKRLVAYVVPAGDEVPAERLKTFLAGQLPEYMVPAAFVTLPSLPLTVNGKLDRRALPAPGYTAGAGRPPASVQEELLCTAFADVLGLDAVGVDDSFFELGGHSLLAVSLVERLRVVGLSVSVRALFESPTPAGLAASATVSVRDNVP</sequence>
<feature type="non-terminal residue" evidence="4">
    <location>
        <position position="1"/>
    </location>
</feature>
<comment type="caution">
    <text evidence="4">The sequence shown here is derived from an EMBL/GenBank/DDBJ whole genome shotgun (WGS) entry which is preliminary data.</text>
</comment>
<name>A0ABS0H834_9ACTN</name>
<accession>A0ABS0H834</accession>
<dbReference type="PANTHER" id="PTHR45527">
    <property type="entry name" value="NONRIBOSOMAL PEPTIDE SYNTHETASE"/>
    <property type="match status" value="1"/>
</dbReference>
<dbReference type="InterPro" id="IPR020806">
    <property type="entry name" value="PKS_PP-bd"/>
</dbReference>
<dbReference type="Gene3D" id="2.30.38.10">
    <property type="entry name" value="Luciferase, Domain 3"/>
    <property type="match status" value="1"/>
</dbReference>
<keyword evidence="5" id="KW-1185">Reference proteome</keyword>
<proteinExistence type="predicted"/>
<dbReference type="PROSITE" id="PS50075">
    <property type="entry name" value="CARRIER"/>
    <property type="match status" value="1"/>
</dbReference>
<dbReference type="EMBL" id="JADPUN010000366">
    <property type="protein sequence ID" value="MBF9134628.1"/>
    <property type="molecule type" value="Genomic_DNA"/>
</dbReference>
<reference evidence="4 5" key="1">
    <citation type="submission" date="2020-11" db="EMBL/GenBank/DDBJ databases">
        <title>A novel isolate from a Black sea contaminated sediment with potential to produce alkanes: Plantactinospora alkalitolerans sp. nov.</title>
        <authorList>
            <person name="Carro L."/>
            <person name="Veyisoglu A."/>
            <person name="Guven K."/>
            <person name="Schumann P."/>
            <person name="Klenk H.-P."/>
            <person name="Sahin N."/>
        </authorList>
    </citation>
    <scope>NUCLEOTIDE SEQUENCE [LARGE SCALE GENOMIC DNA]</scope>
    <source>
        <strain evidence="4 5">S1510</strain>
    </source>
</reference>
<dbReference type="Gene3D" id="3.40.50.1820">
    <property type="entry name" value="alpha/beta hydrolase"/>
    <property type="match status" value="1"/>
</dbReference>
<organism evidence="4 5">
    <name type="scientific">Plantactinospora alkalitolerans</name>
    <dbReference type="NCBI Taxonomy" id="2789879"/>
    <lineage>
        <taxon>Bacteria</taxon>
        <taxon>Bacillati</taxon>
        <taxon>Actinomycetota</taxon>
        <taxon>Actinomycetes</taxon>
        <taxon>Micromonosporales</taxon>
        <taxon>Micromonosporaceae</taxon>
        <taxon>Plantactinospora</taxon>
    </lineage>
</organism>
<feature type="domain" description="Carrier" evidence="3">
    <location>
        <begin position="187"/>
        <end position="261"/>
    </location>
</feature>
<dbReference type="SUPFAM" id="SSF47336">
    <property type="entry name" value="ACP-like"/>
    <property type="match status" value="1"/>
</dbReference>
<dbReference type="InterPro" id="IPR029058">
    <property type="entry name" value="AB_hydrolase_fold"/>
</dbReference>
<dbReference type="SUPFAM" id="SSF56801">
    <property type="entry name" value="Acetyl-CoA synthetase-like"/>
    <property type="match status" value="1"/>
</dbReference>
<evidence type="ECO:0000256" key="2">
    <source>
        <dbReference type="ARBA" id="ARBA00022553"/>
    </source>
</evidence>
<dbReference type="PANTHER" id="PTHR45527:SF1">
    <property type="entry name" value="FATTY ACID SYNTHASE"/>
    <property type="match status" value="1"/>
</dbReference>
<protein>
    <submittedName>
        <fullName evidence="4">AMP-binding protein</fullName>
    </submittedName>
</protein>
<dbReference type="InterPro" id="IPR025110">
    <property type="entry name" value="AMP-bd_C"/>
</dbReference>
<evidence type="ECO:0000259" key="3">
    <source>
        <dbReference type="PROSITE" id="PS50075"/>
    </source>
</evidence>
<dbReference type="Proteomes" id="UP000638560">
    <property type="component" value="Unassembled WGS sequence"/>
</dbReference>
<evidence type="ECO:0000256" key="1">
    <source>
        <dbReference type="ARBA" id="ARBA00022450"/>
    </source>
</evidence>
<dbReference type="Gene3D" id="3.30.300.30">
    <property type="match status" value="1"/>
</dbReference>
<gene>
    <name evidence="4" type="ORF">I0C86_37720</name>
</gene>
<evidence type="ECO:0000313" key="5">
    <source>
        <dbReference type="Proteomes" id="UP000638560"/>
    </source>
</evidence>
<dbReference type="Pfam" id="PF00550">
    <property type="entry name" value="PP-binding"/>
    <property type="match status" value="1"/>
</dbReference>
<keyword evidence="1" id="KW-0596">Phosphopantetheine</keyword>
<evidence type="ECO:0000313" key="4">
    <source>
        <dbReference type="EMBL" id="MBF9134628.1"/>
    </source>
</evidence>